<dbReference type="InterPro" id="IPR000477">
    <property type="entry name" value="RT_dom"/>
</dbReference>
<dbReference type="GO" id="GO:0003676">
    <property type="term" value="F:nucleic acid binding"/>
    <property type="evidence" value="ECO:0007669"/>
    <property type="project" value="InterPro"/>
</dbReference>
<dbReference type="InterPro" id="IPR026960">
    <property type="entry name" value="RVT-Znf"/>
</dbReference>
<accession>A0AAV5M9Q7</accession>
<feature type="compositionally biased region" description="Polar residues" evidence="1">
    <location>
        <begin position="427"/>
        <end position="438"/>
    </location>
</feature>
<dbReference type="InterPro" id="IPR036397">
    <property type="entry name" value="RNaseH_sf"/>
</dbReference>
<dbReference type="InterPro" id="IPR005135">
    <property type="entry name" value="Endo/exonuclease/phosphatase"/>
</dbReference>
<dbReference type="SUPFAM" id="SSF56219">
    <property type="entry name" value="DNase I-like"/>
    <property type="match status" value="1"/>
</dbReference>
<dbReference type="InterPro" id="IPR025558">
    <property type="entry name" value="DUF4283"/>
</dbReference>
<comment type="caution">
    <text evidence="3">The sequence shown here is derived from an EMBL/GenBank/DDBJ whole genome shotgun (WGS) entry which is preliminary data.</text>
</comment>
<dbReference type="Pfam" id="PF13456">
    <property type="entry name" value="RVT_3"/>
    <property type="match status" value="1"/>
</dbReference>
<dbReference type="InterPro" id="IPR044730">
    <property type="entry name" value="RNase_H-like_dom_plant"/>
</dbReference>
<evidence type="ECO:0000256" key="1">
    <source>
        <dbReference type="SAM" id="MobiDB-lite"/>
    </source>
</evidence>
<dbReference type="GO" id="GO:0004523">
    <property type="term" value="F:RNA-DNA hybrid ribonuclease activity"/>
    <property type="evidence" value="ECO:0007669"/>
    <property type="project" value="InterPro"/>
</dbReference>
<dbReference type="Pfam" id="PF13966">
    <property type="entry name" value="zf-RVT"/>
    <property type="match status" value="1"/>
</dbReference>
<dbReference type="EMBL" id="BPVZ01000211">
    <property type="protein sequence ID" value="GKV46596.1"/>
    <property type="molecule type" value="Genomic_DNA"/>
</dbReference>
<dbReference type="CDD" id="cd01650">
    <property type="entry name" value="RT_nLTR_like"/>
    <property type="match status" value="1"/>
</dbReference>
<dbReference type="InterPro" id="IPR036691">
    <property type="entry name" value="Endo/exonu/phosph_ase_sf"/>
</dbReference>
<dbReference type="Pfam" id="PF03372">
    <property type="entry name" value="Exo_endo_phos"/>
    <property type="match status" value="1"/>
</dbReference>
<dbReference type="CDD" id="cd06222">
    <property type="entry name" value="RNase_H_like"/>
    <property type="match status" value="1"/>
</dbReference>
<evidence type="ECO:0000313" key="4">
    <source>
        <dbReference type="Proteomes" id="UP001054252"/>
    </source>
</evidence>
<dbReference type="PANTHER" id="PTHR33116:SF86">
    <property type="entry name" value="REVERSE TRANSCRIPTASE DOMAIN-CONTAINING PROTEIN"/>
    <property type="match status" value="1"/>
</dbReference>
<feature type="domain" description="Reverse transcriptase" evidence="2">
    <location>
        <begin position="667"/>
        <end position="923"/>
    </location>
</feature>
<proteinExistence type="predicted"/>
<dbReference type="InterPro" id="IPR002156">
    <property type="entry name" value="RNaseH_domain"/>
</dbReference>
<gene>
    <name evidence="3" type="ORF">SLEP1_g53569</name>
</gene>
<dbReference type="PANTHER" id="PTHR33116">
    <property type="entry name" value="REVERSE TRANSCRIPTASE ZINC-BINDING DOMAIN-CONTAINING PROTEIN-RELATED-RELATED"/>
    <property type="match status" value="1"/>
</dbReference>
<dbReference type="InterPro" id="IPR043502">
    <property type="entry name" value="DNA/RNA_pol_sf"/>
</dbReference>
<protein>
    <recommendedName>
        <fullName evidence="2">Reverse transcriptase domain-containing protein</fullName>
    </recommendedName>
</protein>
<dbReference type="Gene3D" id="3.60.10.10">
    <property type="entry name" value="Endonuclease/exonuclease/phosphatase"/>
    <property type="match status" value="1"/>
</dbReference>
<dbReference type="InterPro" id="IPR025836">
    <property type="entry name" value="Zn_knuckle_CX2CX4HX4C"/>
</dbReference>
<dbReference type="Pfam" id="PF14392">
    <property type="entry name" value="zf-CCHC_4"/>
    <property type="match status" value="1"/>
</dbReference>
<dbReference type="SUPFAM" id="SSF56672">
    <property type="entry name" value="DNA/RNA polymerases"/>
    <property type="match status" value="1"/>
</dbReference>
<evidence type="ECO:0000259" key="2">
    <source>
        <dbReference type="PROSITE" id="PS50878"/>
    </source>
</evidence>
<dbReference type="Gene3D" id="3.30.420.10">
    <property type="entry name" value="Ribonuclease H-like superfamily/Ribonuclease H"/>
    <property type="match status" value="1"/>
</dbReference>
<dbReference type="Pfam" id="PF00078">
    <property type="entry name" value="RVT_1"/>
    <property type="match status" value="1"/>
</dbReference>
<feature type="region of interest" description="Disordered" evidence="1">
    <location>
        <begin position="427"/>
        <end position="465"/>
    </location>
</feature>
<organism evidence="3 4">
    <name type="scientific">Rubroshorea leprosula</name>
    <dbReference type="NCBI Taxonomy" id="152421"/>
    <lineage>
        <taxon>Eukaryota</taxon>
        <taxon>Viridiplantae</taxon>
        <taxon>Streptophyta</taxon>
        <taxon>Embryophyta</taxon>
        <taxon>Tracheophyta</taxon>
        <taxon>Spermatophyta</taxon>
        <taxon>Magnoliopsida</taxon>
        <taxon>eudicotyledons</taxon>
        <taxon>Gunneridae</taxon>
        <taxon>Pentapetalae</taxon>
        <taxon>rosids</taxon>
        <taxon>malvids</taxon>
        <taxon>Malvales</taxon>
        <taxon>Dipterocarpaceae</taxon>
        <taxon>Rubroshorea</taxon>
    </lineage>
</organism>
<name>A0AAV5M9Q7_9ROSI</name>
<dbReference type="Pfam" id="PF14111">
    <property type="entry name" value="DUF4283"/>
    <property type="match status" value="1"/>
</dbReference>
<reference evidence="3 4" key="1">
    <citation type="journal article" date="2021" name="Commun. Biol.">
        <title>The genome of Shorea leprosula (Dipterocarpaceae) highlights the ecological relevance of drought in aseasonal tropical rainforests.</title>
        <authorList>
            <person name="Ng K.K.S."/>
            <person name="Kobayashi M.J."/>
            <person name="Fawcett J.A."/>
            <person name="Hatakeyama M."/>
            <person name="Paape T."/>
            <person name="Ng C.H."/>
            <person name="Ang C.C."/>
            <person name="Tnah L.H."/>
            <person name="Lee C.T."/>
            <person name="Nishiyama T."/>
            <person name="Sese J."/>
            <person name="O'Brien M.J."/>
            <person name="Copetti D."/>
            <person name="Mohd Noor M.I."/>
            <person name="Ong R.C."/>
            <person name="Putra M."/>
            <person name="Sireger I.Z."/>
            <person name="Indrioko S."/>
            <person name="Kosugi Y."/>
            <person name="Izuno A."/>
            <person name="Isagi Y."/>
            <person name="Lee S.L."/>
            <person name="Shimizu K.K."/>
        </authorList>
    </citation>
    <scope>NUCLEOTIDE SEQUENCE [LARGE SCALE GENOMIC DNA]</scope>
    <source>
        <strain evidence="3">214</strain>
    </source>
</reference>
<dbReference type="PROSITE" id="PS50878">
    <property type="entry name" value="RT_POL"/>
    <property type="match status" value="1"/>
</dbReference>
<dbReference type="Proteomes" id="UP001054252">
    <property type="component" value="Unassembled WGS sequence"/>
</dbReference>
<sequence>MVESNVKALMAAPGKQLSLTAEEDVGLDLDDGNCHEPKEGTSKWCIVGPVLTRKRYNMEAMESTLAGVWRPVKGMHMRILGYNHFALYFFHPVDMNRVMVAGPWCFANHVMVLKEAQGGTLVSKDELFEVPFWIQIHGIPPSRITKATGRRIGVELGHLLEVDIGNGHVWGLDFIRVRVLIDSRKPLRRGMKLSLKGDMLWVSFCYERLSHFCYCCGMLDHVERECELGLEMERIGVIERPYDDKLWAVPKCERQEAIVNNGRWLRDATGNPIGEDSRGRRLASKMARWPVLESRGCHDAEAGINDRDYRGNKEILAEQIRGNKMGSNSLNMHSKLDECPVGLELKADLMERQHILGDLQQIISTHNEVSNLGNPYGQLQGQDALLLQHSKTSGPRTFIDVEGKQNHSHQEPNLTIKAQESTSIFMFSSAQSDNPSKTRSWKREARERRHQSPHPSPSSGQIKRKEEQFQTIVAEQLEGLKRVKGTNDVGDAVILSAVRCLIELVGLKQPVVVFLLDKVGRSGGLAVLWKPDTKLSLLSFSQNHVDMEVEGMGVGTWRFTGYYGHPERHNRRRSWQLLRELATKSDLPWLIGGDFNDLLHSDEKLGALGSLKLIMLSCSKCHGNRDQEGLASNASFKAPGLDGLSPGFFQRFWDVVKEDVVQPCLEFLNHRGVLPSELNFIHIVLIPKCNEPRTMADLRPISLCNVIYRIIAKVIANRLKMVLQRVISQEQSAFTHIVLIPKKVRKQGWQAVKLDMSKAFDRVEWPYLEQAMRAVGFVEGWIRLIMSCVSSVKYEVLLNGREAGQITPTRGLRQGDPLSPYLFLLCAEGLTAMLTEAVSRKPKISHLFFADDSFLFLRATETEAANLTAILRSYESASGQVVNLQKSSITFSSNVQQRASSRISQILGMTKVEQPGSYLGFPTYIGRSRTTIFAGLKSKFWARISEWREQLQSRAGREILIKSVLQSLPTYVMNLFLLPVTLCTELEHILNRYWWGGGEDDHKIHWMQWRKLATSKKAGGLGFRAMREFNLSMLGKQGWRLLTCPDSLATRLMKAKYFPRCRRFIGDGRSTEIWNDPWLPGNEQFYVQSPRPEGCTLHFVSELIDEETTSWRRDLVLETFNAHEAQLILAMPLSWMRREDNWLWHFTKHGSYTVRSGYHRAINMARNHAGPSSSSTIFGGNRLWSLDIPEKVRLFIWSAYKNVIPTKDNLHKKRVEVDLECPMCGVEKEFVFHSLLSCSLAHAVWLGCPLNLHVSELQVDDFANFFDNTTCILGKEQLELFCLLCWNLWNCRNDALWNRNGINPQQIIQQTLTFMTEYKQSVLSRGKVLAAMACKVQGAVEPEVAEACSLRRALHQAQSLAFGRIIVESDCATIVSAISSETFNMNYSLGLILLDCKALLASFESCRLQHVRRTTNATAHELARRALTAKADEFWVDDIPFPIEHIVTGDQSLI</sequence>
<evidence type="ECO:0000313" key="3">
    <source>
        <dbReference type="EMBL" id="GKV46596.1"/>
    </source>
</evidence>
<keyword evidence="4" id="KW-1185">Reference proteome</keyword>